<evidence type="ECO:0000313" key="2">
    <source>
        <dbReference type="Proteomes" id="UP001157502"/>
    </source>
</evidence>
<protein>
    <submittedName>
        <fullName evidence="1">Uncharacterized protein</fullName>
    </submittedName>
</protein>
<sequence length="124" mass="13326">MSQFSVLKTIYDAFMEQLRCQKLTLTQMLPPPHAPPPHPSIACITRVSVLSDSPKGGVCATASEQRVTIGGTVGKSLSGVYQQIGDSFCRGKKDLISAHFTVNIAETFVGRGNKSQTRKNSTAT</sequence>
<organism evidence="1 2">
    <name type="scientific">Dallia pectoralis</name>
    <name type="common">Alaska blackfish</name>
    <dbReference type="NCBI Taxonomy" id="75939"/>
    <lineage>
        <taxon>Eukaryota</taxon>
        <taxon>Metazoa</taxon>
        <taxon>Chordata</taxon>
        <taxon>Craniata</taxon>
        <taxon>Vertebrata</taxon>
        <taxon>Euteleostomi</taxon>
        <taxon>Actinopterygii</taxon>
        <taxon>Neopterygii</taxon>
        <taxon>Teleostei</taxon>
        <taxon>Protacanthopterygii</taxon>
        <taxon>Esociformes</taxon>
        <taxon>Umbridae</taxon>
        <taxon>Dallia</taxon>
    </lineage>
</organism>
<comment type="caution">
    <text evidence="1">The sequence shown here is derived from an EMBL/GenBank/DDBJ whole genome shotgun (WGS) entry which is preliminary data.</text>
</comment>
<dbReference type="Proteomes" id="UP001157502">
    <property type="component" value="Chromosome 31"/>
</dbReference>
<name>A0ACC2FAC7_DALPE</name>
<gene>
    <name evidence="1" type="ORF">DPEC_G00321140</name>
</gene>
<keyword evidence="2" id="KW-1185">Reference proteome</keyword>
<dbReference type="EMBL" id="CM055758">
    <property type="protein sequence ID" value="KAJ7988200.1"/>
    <property type="molecule type" value="Genomic_DNA"/>
</dbReference>
<reference evidence="1" key="1">
    <citation type="submission" date="2021-05" db="EMBL/GenBank/DDBJ databases">
        <authorList>
            <person name="Pan Q."/>
            <person name="Jouanno E."/>
            <person name="Zahm M."/>
            <person name="Klopp C."/>
            <person name="Cabau C."/>
            <person name="Louis A."/>
            <person name="Berthelot C."/>
            <person name="Parey E."/>
            <person name="Roest Crollius H."/>
            <person name="Montfort J."/>
            <person name="Robinson-Rechavi M."/>
            <person name="Bouchez O."/>
            <person name="Lampietro C."/>
            <person name="Lopez Roques C."/>
            <person name="Donnadieu C."/>
            <person name="Postlethwait J."/>
            <person name="Bobe J."/>
            <person name="Dillon D."/>
            <person name="Chandos A."/>
            <person name="von Hippel F."/>
            <person name="Guiguen Y."/>
        </authorList>
    </citation>
    <scope>NUCLEOTIDE SEQUENCE</scope>
    <source>
        <strain evidence="1">YG-Jan2019</strain>
    </source>
</reference>
<proteinExistence type="predicted"/>
<accession>A0ACC2FAC7</accession>
<evidence type="ECO:0000313" key="1">
    <source>
        <dbReference type="EMBL" id="KAJ7988200.1"/>
    </source>
</evidence>